<evidence type="ECO:0000259" key="5">
    <source>
        <dbReference type="Pfam" id="PF00248"/>
    </source>
</evidence>
<evidence type="ECO:0000256" key="3">
    <source>
        <dbReference type="ARBA" id="ARBA00023002"/>
    </source>
</evidence>
<dbReference type="InterPro" id="IPR050791">
    <property type="entry name" value="Aldo-Keto_reductase"/>
</dbReference>
<sequence length="349" mass="37880">MAASPMVVPRMKLGSQGLEVSAQGIGCMGMPAYYGPPKPEPDMIALIHHAVSAGVTLLDTSDVYGPHTNELLLGRALQAGGGVREKVQLATKFGVLMDADGNWGVRGDPAYVRASCEGSLQRLGVDCIDLYYQHRIDNRVPIEVTVGELKKLVAEGKIKYIGLSEASASTIRRAHAVHPITAVQLEWSLWSRDVEADIIPTCRELGIGIVAYSPLGRGFSSSGPKLVDTLSDQDFRKDLPRFQPESMEKNAVIFEKVNAMAARKGCTPSQLALAWVHHQGPDVCPIPGTTKVENFNSNVAALSVKLTPQDMSELESYASADVQGDRYHESFPNTWKDSETPPLSSWKPE</sequence>
<name>A0A811N4K7_9POAL</name>
<evidence type="ECO:0000256" key="2">
    <source>
        <dbReference type="ARBA" id="ARBA00022857"/>
    </source>
</evidence>
<reference evidence="6" key="1">
    <citation type="submission" date="2020-10" db="EMBL/GenBank/DDBJ databases">
        <authorList>
            <person name="Han B."/>
            <person name="Lu T."/>
            <person name="Zhao Q."/>
            <person name="Huang X."/>
            <person name="Zhao Y."/>
        </authorList>
    </citation>
    <scope>NUCLEOTIDE SEQUENCE</scope>
</reference>
<dbReference type="CDD" id="cd19145">
    <property type="entry name" value="AKR_AKR13D1"/>
    <property type="match status" value="1"/>
</dbReference>
<keyword evidence="7" id="KW-1185">Reference proteome</keyword>
<dbReference type="GO" id="GO:0016491">
    <property type="term" value="F:oxidoreductase activity"/>
    <property type="evidence" value="ECO:0007669"/>
    <property type="project" value="UniProtKB-KW"/>
</dbReference>
<dbReference type="Pfam" id="PF00248">
    <property type="entry name" value="Aldo_ket_red"/>
    <property type="match status" value="1"/>
</dbReference>
<dbReference type="OrthoDB" id="37537at2759"/>
<dbReference type="Proteomes" id="UP000604825">
    <property type="component" value="Unassembled WGS sequence"/>
</dbReference>
<organism evidence="6 7">
    <name type="scientific">Miscanthus lutarioriparius</name>
    <dbReference type="NCBI Taxonomy" id="422564"/>
    <lineage>
        <taxon>Eukaryota</taxon>
        <taxon>Viridiplantae</taxon>
        <taxon>Streptophyta</taxon>
        <taxon>Embryophyta</taxon>
        <taxon>Tracheophyta</taxon>
        <taxon>Spermatophyta</taxon>
        <taxon>Magnoliopsida</taxon>
        <taxon>Liliopsida</taxon>
        <taxon>Poales</taxon>
        <taxon>Poaceae</taxon>
        <taxon>PACMAD clade</taxon>
        <taxon>Panicoideae</taxon>
        <taxon>Andropogonodae</taxon>
        <taxon>Andropogoneae</taxon>
        <taxon>Saccharinae</taxon>
        <taxon>Miscanthus</taxon>
    </lineage>
</organism>
<dbReference type="EMBL" id="CAJGYO010000003">
    <property type="protein sequence ID" value="CAD6218085.1"/>
    <property type="molecule type" value="Genomic_DNA"/>
</dbReference>
<keyword evidence="3" id="KW-0560">Oxidoreductase</keyword>
<accession>A0A811N4K7</accession>
<dbReference type="FunFam" id="3.20.20.100:FF:000048">
    <property type="entry name" value="Probable aldo-keto reductase 4"/>
    <property type="match status" value="1"/>
</dbReference>
<feature type="region of interest" description="Disordered" evidence="4">
    <location>
        <begin position="316"/>
        <end position="349"/>
    </location>
</feature>
<dbReference type="Gene3D" id="3.20.20.100">
    <property type="entry name" value="NADP-dependent oxidoreductase domain"/>
    <property type="match status" value="1"/>
</dbReference>
<keyword evidence="2" id="KW-0521">NADP</keyword>
<gene>
    <name evidence="6" type="ORF">NCGR_LOCUS12010</name>
</gene>
<dbReference type="GO" id="GO:0005737">
    <property type="term" value="C:cytoplasm"/>
    <property type="evidence" value="ECO:0007669"/>
    <property type="project" value="TreeGrafter"/>
</dbReference>
<dbReference type="InterPro" id="IPR023210">
    <property type="entry name" value="NADP_OxRdtase_dom"/>
</dbReference>
<dbReference type="PANTHER" id="PTHR43625:SF29">
    <property type="entry name" value="NADP-DEPENDENT OXIDOREDUCTASE DOMAIN-CONTAINING PROTEIN"/>
    <property type="match status" value="1"/>
</dbReference>
<proteinExistence type="inferred from homology"/>
<evidence type="ECO:0000256" key="1">
    <source>
        <dbReference type="ARBA" id="ARBA00007905"/>
    </source>
</evidence>
<dbReference type="PANTHER" id="PTHR43625">
    <property type="entry name" value="AFLATOXIN B1 ALDEHYDE REDUCTASE"/>
    <property type="match status" value="1"/>
</dbReference>
<dbReference type="AlphaFoldDB" id="A0A811N4K7"/>
<protein>
    <recommendedName>
        <fullName evidence="5">NADP-dependent oxidoreductase domain-containing protein</fullName>
    </recommendedName>
</protein>
<evidence type="ECO:0000313" key="6">
    <source>
        <dbReference type="EMBL" id="CAD6218085.1"/>
    </source>
</evidence>
<comment type="caution">
    <text evidence="6">The sequence shown here is derived from an EMBL/GenBank/DDBJ whole genome shotgun (WGS) entry which is preliminary data.</text>
</comment>
<comment type="similarity">
    <text evidence="1">Belongs to the aldo/keto reductase family.</text>
</comment>
<evidence type="ECO:0000256" key="4">
    <source>
        <dbReference type="SAM" id="MobiDB-lite"/>
    </source>
</evidence>
<dbReference type="SUPFAM" id="SSF51430">
    <property type="entry name" value="NAD(P)-linked oxidoreductase"/>
    <property type="match status" value="1"/>
</dbReference>
<feature type="domain" description="NADP-dependent oxidoreductase" evidence="5">
    <location>
        <begin position="35"/>
        <end position="316"/>
    </location>
</feature>
<evidence type="ECO:0000313" key="7">
    <source>
        <dbReference type="Proteomes" id="UP000604825"/>
    </source>
</evidence>
<dbReference type="InterPro" id="IPR036812">
    <property type="entry name" value="NAD(P)_OxRdtase_dom_sf"/>
</dbReference>